<accession>A0AA43QTD6</accession>
<evidence type="ECO:0000256" key="1">
    <source>
        <dbReference type="SAM" id="MobiDB-lite"/>
    </source>
</evidence>
<dbReference type="InterPro" id="IPR045851">
    <property type="entry name" value="AMP-bd_C_sf"/>
</dbReference>
<dbReference type="PANTHER" id="PTHR43201">
    <property type="entry name" value="ACYL-COA SYNTHETASE"/>
    <property type="match status" value="1"/>
</dbReference>
<feature type="domain" description="AMP-dependent synthetase/ligase" evidence="2">
    <location>
        <begin position="12"/>
        <end position="407"/>
    </location>
</feature>
<dbReference type="InterPro" id="IPR020845">
    <property type="entry name" value="AMP-binding_CS"/>
</dbReference>
<protein>
    <recommendedName>
        <fullName evidence="6">Acetyl-CoA synthetase-like protein</fullName>
    </recommendedName>
</protein>
<dbReference type="Pfam" id="PF13193">
    <property type="entry name" value="AMP-binding_C"/>
    <property type="match status" value="1"/>
</dbReference>
<dbReference type="InterPro" id="IPR025110">
    <property type="entry name" value="AMP-bd_C"/>
</dbReference>
<keyword evidence="5" id="KW-1185">Reference proteome</keyword>
<dbReference type="PANTHER" id="PTHR43201:SF28">
    <property type="entry name" value="ENZYME, PUTATIVE (AFU_ORTHOLOGUE AFUA_7G01530)-RELATED"/>
    <property type="match status" value="1"/>
</dbReference>
<dbReference type="CDD" id="cd05941">
    <property type="entry name" value="MCS"/>
    <property type="match status" value="1"/>
</dbReference>
<evidence type="ECO:0000313" key="5">
    <source>
        <dbReference type="Proteomes" id="UP001161017"/>
    </source>
</evidence>
<dbReference type="SUPFAM" id="SSF56801">
    <property type="entry name" value="Acetyl-CoA synthetase-like"/>
    <property type="match status" value="1"/>
</dbReference>
<dbReference type="GO" id="GO:0006631">
    <property type="term" value="P:fatty acid metabolic process"/>
    <property type="evidence" value="ECO:0007669"/>
    <property type="project" value="TreeGrafter"/>
</dbReference>
<dbReference type="InterPro" id="IPR000873">
    <property type="entry name" value="AMP-dep_synth/lig_dom"/>
</dbReference>
<dbReference type="Proteomes" id="UP001161017">
    <property type="component" value="Unassembled WGS sequence"/>
</dbReference>
<dbReference type="Gene3D" id="3.30.300.30">
    <property type="match status" value="1"/>
</dbReference>
<evidence type="ECO:0000259" key="2">
    <source>
        <dbReference type="Pfam" id="PF00501"/>
    </source>
</evidence>
<dbReference type="AlphaFoldDB" id="A0AA43QTD6"/>
<reference evidence="4" key="1">
    <citation type="journal article" date="2023" name="Genome Biol. Evol.">
        <title>First Whole Genome Sequence and Flow Cytometry Genome Size Data for the Lichen-Forming Fungus Ramalina farinacea (Ascomycota).</title>
        <authorList>
            <person name="Llewellyn T."/>
            <person name="Mian S."/>
            <person name="Hill R."/>
            <person name="Leitch I.J."/>
            <person name="Gaya E."/>
        </authorList>
    </citation>
    <scope>NUCLEOTIDE SEQUENCE</scope>
    <source>
        <strain evidence="4">LIQ254RAFAR</strain>
    </source>
</reference>
<dbReference type="EMBL" id="JAPUFD010000013">
    <property type="protein sequence ID" value="MDI1490856.1"/>
    <property type="molecule type" value="Genomic_DNA"/>
</dbReference>
<proteinExistence type="predicted"/>
<dbReference type="Gene3D" id="3.40.50.12780">
    <property type="entry name" value="N-terminal domain of ligase-like"/>
    <property type="match status" value="1"/>
</dbReference>
<evidence type="ECO:0000259" key="3">
    <source>
        <dbReference type="Pfam" id="PF13193"/>
    </source>
</evidence>
<comment type="caution">
    <text evidence="4">The sequence shown here is derived from an EMBL/GenBank/DDBJ whole genome shotgun (WGS) entry which is preliminary data.</text>
</comment>
<evidence type="ECO:0000313" key="4">
    <source>
        <dbReference type="EMBL" id="MDI1490856.1"/>
    </source>
</evidence>
<gene>
    <name evidence="4" type="ORF">OHK93_002061</name>
</gene>
<sequence>MASTFPDLPIFRAIASHDPHKTAIIHSKSNRRFTYGELLKDVEGAKVRLYHQLKAATSENEPIGGQRVAFLMENGYDYVVTLLSIFACDSIAIPLSSSFPASELRYIIENSEAVTLLSTGMFQQQAQEVLKEGISHLPTLNVIDKTLSGSGQDEVQLVQLPTTKGGMMLYTSGTTSRPKGVVLNTSTLTAQCQSLLHAWNYLPKDHLLHMLPLHHIHGTINALLAPLFAGSTIEFLFPFNADAVWSRLAAPFLEPSSSSSSSPQEPITYLTAVPTIYTRLLSSHPRLPPSIQSAARSAISPSNLRLNISGSAALPTPTKTAWSDLSSGNVLLERYGMTEVGMALSCGLAFTDRVDGSVGWPLPGVEVRLVDTETSTPIRLGHEIDPDGKEREGEIQLRGPTVFSEYWRNESATSSEFSPADPNDPNQGRWFKTGDVAARRSVPGTGETQKDWATGPCYFIKGRKSTDIIKTGGEKVSALEIERELLGLEQVAECAVVGVENEQWGQKVCAIVVLADGWVAGGGRRRSQEVEGAEGATGKPWSIMDMRRALKDKLAAYKVPQEMKVVAQLQKNAMGKVNKKALVKEVFGS</sequence>
<feature type="domain" description="AMP-binding enzyme C-terminal" evidence="3">
    <location>
        <begin position="480"/>
        <end position="576"/>
    </location>
</feature>
<dbReference type="PROSITE" id="PS00455">
    <property type="entry name" value="AMP_BINDING"/>
    <property type="match status" value="1"/>
</dbReference>
<dbReference type="GO" id="GO:0031956">
    <property type="term" value="F:medium-chain fatty acid-CoA ligase activity"/>
    <property type="evidence" value="ECO:0007669"/>
    <property type="project" value="TreeGrafter"/>
</dbReference>
<feature type="region of interest" description="Disordered" evidence="1">
    <location>
        <begin position="413"/>
        <end position="435"/>
    </location>
</feature>
<dbReference type="Pfam" id="PF00501">
    <property type="entry name" value="AMP-binding"/>
    <property type="match status" value="1"/>
</dbReference>
<name>A0AA43QTD6_9LECA</name>
<organism evidence="4 5">
    <name type="scientific">Ramalina farinacea</name>
    <dbReference type="NCBI Taxonomy" id="258253"/>
    <lineage>
        <taxon>Eukaryota</taxon>
        <taxon>Fungi</taxon>
        <taxon>Dikarya</taxon>
        <taxon>Ascomycota</taxon>
        <taxon>Pezizomycotina</taxon>
        <taxon>Lecanoromycetes</taxon>
        <taxon>OSLEUM clade</taxon>
        <taxon>Lecanoromycetidae</taxon>
        <taxon>Lecanorales</taxon>
        <taxon>Lecanorineae</taxon>
        <taxon>Ramalinaceae</taxon>
        <taxon>Ramalina</taxon>
    </lineage>
</organism>
<dbReference type="InterPro" id="IPR042099">
    <property type="entry name" value="ANL_N_sf"/>
</dbReference>
<evidence type="ECO:0008006" key="6">
    <source>
        <dbReference type="Google" id="ProtNLM"/>
    </source>
</evidence>